<evidence type="ECO:0000313" key="2">
    <source>
        <dbReference type="EMBL" id="MBR7744440.1"/>
    </source>
</evidence>
<feature type="domain" description="Mycothiol-dependent maleylpyruvate isomerase metal-binding" evidence="1">
    <location>
        <begin position="7"/>
        <end position="89"/>
    </location>
</feature>
<dbReference type="InterPro" id="IPR034660">
    <property type="entry name" value="DinB/YfiT-like"/>
</dbReference>
<accession>A0A941I104</accession>
<proteinExistence type="predicted"/>
<organism evidence="2 3">
    <name type="scientific">Phycicoccus avicenniae</name>
    <dbReference type="NCBI Taxonomy" id="2828860"/>
    <lineage>
        <taxon>Bacteria</taxon>
        <taxon>Bacillati</taxon>
        <taxon>Actinomycetota</taxon>
        <taxon>Actinomycetes</taxon>
        <taxon>Micrococcales</taxon>
        <taxon>Intrasporangiaceae</taxon>
        <taxon>Phycicoccus</taxon>
    </lineage>
</organism>
<gene>
    <name evidence="2" type="ORF">KC207_14185</name>
</gene>
<comment type="caution">
    <text evidence="2">The sequence shown here is derived from an EMBL/GenBank/DDBJ whole genome shotgun (WGS) entry which is preliminary data.</text>
</comment>
<dbReference type="GO" id="GO:0046872">
    <property type="term" value="F:metal ion binding"/>
    <property type="evidence" value="ECO:0007669"/>
    <property type="project" value="InterPro"/>
</dbReference>
<keyword evidence="2" id="KW-0413">Isomerase</keyword>
<dbReference type="Proteomes" id="UP000677016">
    <property type="component" value="Unassembled WGS sequence"/>
</dbReference>
<protein>
    <submittedName>
        <fullName evidence="2">Maleylpyruvate isomerase family mycothiol-dependent enzyme</fullName>
    </submittedName>
</protein>
<evidence type="ECO:0000313" key="3">
    <source>
        <dbReference type="Proteomes" id="UP000677016"/>
    </source>
</evidence>
<keyword evidence="3" id="KW-1185">Reference proteome</keyword>
<dbReference type="AlphaFoldDB" id="A0A941I104"/>
<dbReference type="EMBL" id="JAGSNF010000020">
    <property type="protein sequence ID" value="MBR7744440.1"/>
    <property type="molecule type" value="Genomic_DNA"/>
</dbReference>
<dbReference type="SUPFAM" id="SSF109854">
    <property type="entry name" value="DinB/YfiT-like putative metalloenzymes"/>
    <property type="match status" value="1"/>
</dbReference>
<dbReference type="NCBIfam" id="TIGR03083">
    <property type="entry name" value="maleylpyruvate isomerase family mycothiol-dependent enzyme"/>
    <property type="match status" value="1"/>
</dbReference>
<dbReference type="Gene3D" id="1.20.120.450">
    <property type="entry name" value="dinb family like domain"/>
    <property type="match status" value="1"/>
</dbReference>
<dbReference type="InterPro" id="IPR024344">
    <property type="entry name" value="MDMPI_metal-binding"/>
</dbReference>
<dbReference type="RefSeq" id="WP_211603961.1">
    <property type="nucleotide sequence ID" value="NZ_JAGSNF010000020.1"/>
</dbReference>
<evidence type="ECO:0000259" key="1">
    <source>
        <dbReference type="Pfam" id="PF11716"/>
    </source>
</evidence>
<dbReference type="Pfam" id="PF11716">
    <property type="entry name" value="MDMPI_N"/>
    <property type="match status" value="1"/>
</dbReference>
<dbReference type="InterPro" id="IPR017517">
    <property type="entry name" value="Maleyloyr_isom"/>
</dbReference>
<name>A0A941I104_9MICO</name>
<dbReference type="GO" id="GO:0016853">
    <property type="term" value="F:isomerase activity"/>
    <property type="evidence" value="ECO:0007669"/>
    <property type="project" value="UniProtKB-KW"/>
</dbReference>
<reference evidence="2" key="1">
    <citation type="submission" date="2021-04" db="EMBL/GenBank/DDBJ databases">
        <title>Phycicoccus avicenniae sp. nov., a novel endophytic actinomycetes isolated from branch of Avicennia mariana.</title>
        <authorList>
            <person name="Tuo L."/>
        </authorList>
    </citation>
    <scope>NUCLEOTIDE SEQUENCE</scope>
    <source>
        <strain evidence="2">BSK3Z-2</strain>
    </source>
</reference>
<sequence length="208" mass="22391">MSLTHLVRAERVDLLDLVRALGPAEWEMPSLCAGWRVRDVLAHVLSYEVATPREMLDQAGRGRFLLSGMNAAGVARLAGTTPDDLVGMLEAHLSPAGPPATLFGGRVGLTDALVHQQDIRRAVDRPRVVPAERLRPALTFALTAPPLRGAWRARGTRVVATDLDWSFGRGPEVRGPAEAVLMVLAGRPDPLGDLDGPGLPRLRQRLGS</sequence>